<dbReference type="PANTHER" id="PTHR11707:SF28">
    <property type="entry name" value="60 KDA LYSOPHOSPHOLIPASE"/>
    <property type="match status" value="1"/>
</dbReference>
<dbReference type="RefSeq" id="WP_169249061.1">
    <property type="nucleotide sequence ID" value="NZ_SPMZ01000031.1"/>
</dbReference>
<evidence type="ECO:0000256" key="1">
    <source>
        <dbReference type="ARBA" id="ARBA00010518"/>
    </source>
</evidence>
<dbReference type="SMART" id="SM00870">
    <property type="entry name" value="Asparaginase"/>
    <property type="match status" value="1"/>
</dbReference>
<dbReference type="Gene3D" id="3.40.50.1170">
    <property type="entry name" value="L-asparaginase, N-terminal domain"/>
    <property type="match status" value="1"/>
</dbReference>
<comment type="similarity">
    <text evidence="1">Belongs to the asparaginase 1 family.</text>
</comment>
<name>A0ABX1TNV3_9GAMM</name>
<dbReference type="SFLD" id="SFLDS00057">
    <property type="entry name" value="Glutaminase/Asparaginase"/>
    <property type="match status" value="1"/>
</dbReference>
<dbReference type="PANTHER" id="PTHR11707">
    <property type="entry name" value="L-ASPARAGINASE"/>
    <property type="match status" value="1"/>
</dbReference>
<dbReference type="NCBIfam" id="TIGR00519">
    <property type="entry name" value="asnASE_I"/>
    <property type="match status" value="1"/>
</dbReference>
<evidence type="ECO:0000256" key="3">
    <source>
        <dbReference type="ARBA" id="ARBA00022801"/>
    </source>
</evidence>
<evidence type="ECO:0000313" key="8">
    <source>
        <dbReference type="EMBL" id="NMQ19803.1"/>
    </source>
</evidence>
<keyword evidence="3" id="KW-0378">Hydrolase</keyword>
<dbReference type="EC" id="3.5.1.1" evidence="2"/>
<evidence type="ECO:0000256" key="4">
    <source>
        <dbReference type="PROSITE-ProRule" id="PRU10099"/>
    </source>
</evidence>
<dbReference type="InterPro" id="IPR020827">
    <property type="entry name" value="Asparaginase/glutaminase_AS1"/>
</dbReference>
<feature type="active site" evidence="5">
    <location>
        <position position="90"/>
    </location>
</feature>
<dbReference type="InterPro" id="IPR036152">
    <property type="entry name" value="Asp/glu_Ase-like_sf"/>
</dbReference>
<dbReference type="PRINTS" id="PR00139">
    <property type="entry name" value="ASNGLNASE"/>
</dbReference>
<dbReference type="InterPro" id="IPR041725">
    <property type="entry name" value="L-asparaginase_I"/>
</dbReference>
<feature type="active site" evidence="4">
    <location>
        <position position="13"/>
    </location>
</feature>
<proteinExistence type="inferred from homology"/>
<evidence type="ECO:0000256" key="5">
    <source>
        <dbReference type="PROSITE-ProRule" id="PRU10100"/>
    </source>
</evidence>
<dbReference type="InterPro" id="IPR027473">
    <property type="entry name" value="L-asparaginase_C"/>
</dbReference>
<feature type="domain" description="L-asparaginase N-terminal" evidence="6">
    <location>
        <begin position="4"/>
        <end position="192"/>
    </location>
</feature>
<dbReference type="PROSITE" id="PS00144">
    <property type="entry name" value="ASN_GLN_ASE_1"/>
    <property type="match status" value="1"/>
</dbReference>
<reference evidence="8 9" key="1">
    <citation type="submission" date="2019-03" db="EMBL/GenBank/DDBJ databases">
        <title>Metabolic reconstructions from genomes of highly enriched 'Candidatus Accumulibacter' and 'Candidatus Competibacter' bioreactor populations.</title>
        <authorList>
            <person name="Annavajhala M.K."/>
            <person name="Welles L."/>
            <person name="Abbas B."/>
            <person name="Sorokin D."/>
            <person name="Park H."/>
            <person name="Van Loosdrecht M."/>
            <person name="Chandran K."/>
        </authorList>
    </citation>
    <scope>NUCLEOTIDE SEQUENCE [LARGE SCALE GENOMIC DNA]</scope>
    <source>
        <strain evidence="8 9">SBR_G</strain>
    </source>
</reference>
<dbReference type="Proteomes" id="UP000760480">
    <property type="component" value="Unassembled WGS sequence"/>
</dbReference>
<dbReference type="PIRSF" id="PIRSF500176">
    <property type="entry name" value="L_ASNase"/>
    <property type="match status" value="1"/>
</dbReference>
<dbReference type="PROSITE" id="PS00917">
    <property type="entry name" value="ASN_GLN_ASE_2"/>
    <property type="match status" value="1"/>
</dbReference>
<dbReference type="CDD" id="cd08963">
    <property type="entry name" value="L-asparaginase_I"/>
    <property type="match status" value="1"/>
</dbReference>
<evidence type="ECO:0000259" key="6">
    <source>
        <dbReference type="Pfam" id="PF00710"/>
    </source>
</evidence>
<dbReference type="PROSITE" id="PS51732">
    <property type="entry name" value="ASN_GLN_ASE_3"/>
    <property type="match status" value="1"/>
</dbReference>
<dbReference type="SUPFAM" id="SSF53774">
    <property type="entry name" value="Glutaminase/Asparaginase"/>
    <property type="match status" value="1"/>
</dbReference>
<dbReference type="EMBL" id="SPMZ01000031">
    <property type="protein sequence ID" value="NMQ19803.1"/>
    <property type="molecule type" value="Genomic_DNA"/>
</dbReference>
<feature type="domain" description="Asparaginase/glutaminase C-terminal" evidence="7">
    <location>
        <begin position="211"/>
        <end position="324"/>
    </location>
</feature>
<dbReference type="InterPro" id="IPR027475">
    <property type="entry name" value="Asparaginase/glutaminase_AS2"/>
</dbReference>
<dbReference type="InterPro" id="IPR027474">
    <property type="entry name" value="L-asparaginase_N"/>
</dbReference>
<gene>
    <name evidence="8" type="primary">ansA</name>
    <name evidence="8" type="ORF">E4P82_11700</name>
</gene>
<protein>
    <recommendedName>
        <fullName evidence="2">asparaginase</fullName>
        <ecNumber evidence="2">3.5.1.1</ecNumber>
    </recommendedName>
</protein>
<organism evidence="8 9">
    <name type="scientific">Candidatus Competibacter phosphatis</name>
    <dbReference type="NCBI Taxonomy" id="221280"/>
    <lineage>
        <taxon>Bacteria</taxon>
        <taxon>Pseudomonadati</taxon>
        <taxon>Pseudomonadota</taxon>
        <taxon>Gammaproteobacteria</taxon>
        <taxon>Candidatus Competibacteraceae</taxon>
        <taxon>Candidatus Competibacter</taxon>
    </lineage>
</organism>
<comment type="caution">
    <text evidence="8">The sequence shown here is derived from an EMBL/GenBank/DDBJ whole genome shotgun (WGS) entry which is preliminary data.</text>
</comment>
<dbReference type="NCBIfam" id="NF006998">
    <property type="entry name" value="PRK09461.1"/>
    <property type="match status" value="1"/>
</dbReference>
<dbReference type="InterPro" id="IPR006033">
    <property type="entry name" value="AsnA_fam"/>
</dbReference>
<evidence type="ECO:0000259" key="7">
    <source>
        <dbReference type="Pfam" id="PF17763"/>
    </source>
</evidence>
<keyword evidence="9" id="KW-1185">Reference proteome</keyword>
<dbReference type="InterPro" id="IPR037152">
    <property type="entry name" value="L-asparaginase_N_sf"/>
</dbReference>
<evidence type="ECO:0000256" key="2">
    <source>
        <dbReference type="ARBA" id="ARBA00012920"/>
    </source>
</evidence>
<dbReference type="PIRSF" id="PIRSF001220">
    <property type="entry name" value="L-ASNase_gatD"/>
    <property type="match status" value="1"/>
</dbReference>
<dbReference type="Pfam" id="PF00710">
    <property type="entry name" value="Asparaginase"/>
    <property type="match status" value="1"/>
</dbReference>
<dbReference type="Pfam" id="PF17763">
    <property type="entry name" value="Asparaginase_C"/>
    <property type="match status" value="1"/>
</dbReference>
<dbReference type="Gene3D" id="3.40.50.40">
    <property type="match status" value="1"/>
</dbReference>
<sequence length="349" mass="38139">MQKRIFIAYTGGTIGMRRTPQGYVPESGLDRLLAHMIPPDLAEDMPDYVLHECSHLIDSANLHPRDWYRIADLIASHYHDYDGFVVLHGTDTMAYTASGLSFALPGLTKPVIVTGSQIPLREMRNDARNNLLTALLLAAKDPIPEVCLYFNGRLMRGNRATKLKGEALDAFDSPNYPLLAKVGINIEINRPAILDRTGTEVFQILQPADGQVAVLKVFPGLSAKLLAKVLEPPLRGLILESYGIGAVPIESPGFLATLAAATERGVTIVAISQCIESRVDLRKYAVGTALARTGVLGGFDLTTEAAYAKLNHLLSLNIPTEEVGRNMQRSWCGEFSVPDEPFGRARSLY</sequence>
<accession>A0ABX1TNV3</accession>
<evidence type="ECO:0000313" key="9">
    <source>
        <dbReference type="Proteomes" id="UP000760480"/>
    </source>
</evidence>
<dbReference type="InterPro" id="IPR006034">
    <property type="entry name" value="Asparaginase/glutaminase-like"/>
</dbReference>
<dbReference type="InterPro" id="IPR040919">
    <property type="entry name" value="Asparaginase_C"/>
</dbReference>